<proteinExistence type="predicted"/>
<name>A0A3P2A3C2_9NEIS</name>
<dbReference type="AlphaFoldDB" id="A0A3P2A3C2"/>
<dbReference type="RefSeq" id="WP_124795192.1">
    <property type="nucleotide sequence ID" value="NZ_RQYC01000010.1"/>
</dbReference>
<keyword evidence="2" id="KW-1185">Reference proteome</keyword>
<sequence>MREPLRTREHNRREESIYNAHSYEMGAAKTHHAHKMALLEKEIEIKEREQRLEVDKAKKIAQFHAELEELKKDKAFERMKLTTDAIMRYQQQLTALNVQAIQAIGLMQLDLKQKAQEMVYEKTQKYRKLQDDALEQCVVEFQRIEKNFADNPRAQDILYQAADRKLKNVIDTASKFLEELNADITNLNASITNLTEQGQRFIEGHLNNFYLTQNLQLPVEDKQTQHQPIRSLDKE</sequence>
<dbReference type="OrthoDB" id="6636527at2"/>
<evidence type="ECO:0000313" key="1">
    <source>
        <dbReference type="EMBL" id="RRD89839.1"/>
    </source>
</evidence>
<reference evidence="1 2" key="1">
    <citation type="submission" date="2018-11" db="EMBL/GenBank/DDBJ databases">
        <title>Genomes From Bacteria Associated with the Canine Oral Cavity: a Test Case for Automated Genome-Based Taxonomic Assignment.</title>
        <authorList>
            <person name="Coil D.A."/>
            <person name="Jospin G."/>
            <person name="Darling A.E."/>
            <person name="Wallis C."/>
            <person name="Davis I.J."/>
            <person name="Harris S."/>
            <person name="Eisen J.A."/>
            <person name="Holcombe L.J."/>
            <person name="O'Flynn C."/>
        </authorList>
    </citation>
    <scope>NUCLEOTIDE SEQUENCE [LARGE SCALE GENOMIC DNA]</scope>
    <source>
        <strain evidence="1 2">COT-280</strain>
    </source>
</reference>
<gene>
    <name evidence="1" type="ORF">EII21_07310</name>
</gene>
<dbReference type="Proteomes" id="UP000269923">
    <property type="component" value="Unassembled WGS sequence"/>
</dbReference>
<organism evidence="1 2">
    <name type="scientific">Conchiformibius steedae</name>
    <dbReference type="NCBI Taxonomy" id="153493"/>
    <lineage>
        <taxon>Bacteria</taxon>
        <taxon>Pseudomonadati</taxon>
        <taxon>Pseudomonadota</taxon>
        <taxon>Betaproteobacteria</taxon>
        <taxon>Neisseriales</taxon>
        <taxon>Neisseriaceae</taxon>
        <taxon>Conchiformibius</taxon>
    </lineage>
</organism>
<dbReference type="EMBL" id="RQYC01000010">
    <property type="protein sequence ID" value="RRD89839.1"/>
    <property type="molecule type" value="Genomic_DNA"/>
</dbReference>
<comment type="caution">
    <text evidence="1">The sequence shown here is derived from an EMBL/GenBank/DDBJ whole genome shotgun (WGS) entry which is preliminary data.</text>
</comment>
<protein>
    <submittedName>
        <fullName evidence="1">Uncharacterized protein</fullName>
    </submittedName>
</protein>
<evidence type="ECO:0000313" key="2">
    <source>
        <dbReference type="Proteomes" id="UP000269923"/>
    </source>
</evidence>
<accession>A0A3P2A3C2</accession>